<dbReference type="PROSITE" id="PS50102">
    <property type="entry name" value="RRM"/>
    <property type="match status" value="1"/>
</dbReference>
<feature type="region of interest" description="Disordered" evidence="5">
    <location>
        <begin position="630"/>
        <end position="667"/>
    </location>
</feature>
<feature type="region of interest" description="Disordered" evidence="5">
    <location>
        <begin position="1"/>
        <end position="102"/>
    </location>
</feature>
<feature type="compositionally biased region" description="Polar residues" evidence="5">
    <location>
        <begin position="1"/>
        <end position="33"/>
    </location>
</feature>
<keyword evidence="4" id="KW-0863">Zinc-finger</keyword>
<dbReference type="InterPro" id="IPR000504">
    <property type="entry name" value="RRM_dom"/>
</dbReference>
<dbReference type="Gene3D" id="3.30.70.330">
    <property type="match status" value="1"/>
</dbReference>
<dbReference type="GO" id="GO:0008270">
    <property type="term" value="F:zinc ion binding"/>
    <property type="evidence" value="ECO:0007669"/>
    <property type="project" value="UniProtKB-KW"/>
</dbReference>
<feature type="compositionally biased region" description="Polar residues" evidence="5">
    <location>
        <begin position="44"/>
        <end position="59"/>
    </location>
</feature>
<keyword evidence="4" id="KW-0479">Metal-binding</keyword>
<dbReference type="InterPro" id="IPR035979">
    <property type="entry name" value="RBD_domain_sf"/>
</dbReference>
<evidence type="ECO:0000256" key="4">
    <source>
        <dbReference type="PROSITE-ProRule" id="PRU00723"/>
    </source>
</evidence>
<keyword evidence="1" id="KW-0677">Repeat</keyword>
<evidence type="ECO:0000313" key="8">
    <source>
        <dbReference type="EMBL" id="EWC46585.1"/>
    </source>
</evidence>
<accession>W7IBY2</accession>
<dbReference type="OrthoDB" id="272703at2759"/>
<feature type="compositionally biased region" description="Low complexity" evidence="5">
    <location>
        <begin position="652"/>
        <end position="661"/>
    </location>
</feature>
<dbReference type="Pfam" id="PF00076">
    <property type="entry name" value="RRM_1"/>
    <property type="match status" value="1"/>
</dbReference>
<dbReference type="InterPro" id="IPR012677">
    <property type="entry name" value="Nucleotide-bd_a/b_plait_sf"/>
</dbReference>
<evidence type="ECO:0008006" key="10">
    <source>
        <dbReference type="Google" id="ProtNLM"/>
    </source>
</evidence>
<dbReference type="SUPFAM" id="SSF54928">
    <property type="entry name" value="RNA-binding domain, RBD"/>
    <property type="match status" value="1"/>
</dbReference>
<feature type="region of interest" description="Disordered" evidence="5">
    <location>
        <begin position="570"/>
        <end position="590"/>
    </location>
</feature>
<keyword evidence="4" id="KW-0862">Zinc</keyword>
<feature type="region of interest" description="Disordered" evidence="5">
    <location>
        <begin position="484"/>
        <end position="557"/>
    </location>
</feature>
<dbReference type="EMBL" id="KI966416">
    <property type="protein sequence ID" value="EWC46585.1"/>
    <property type="molecule type" value="Genomic_DNA"/>
</dbReference>
<feature type="domain" description="C3H1-type" evidence="7">
    <location>
        <begin position="436"/>
        <end position="465"/>
    </location>
</feature>
<evidence type="ECO:0000259" key="7">
    <source>
        <dbReference type="PROSITE" id="PS50103"/>
    </source>
</evidence>
<evidence type="ECO:0000256" key="3">
    <source>
        <dbReference type="PROSITE-ProRule" id="PRU00176"/>
    </source>
</evidence>
<dbReference type="SMART" id="SM00360">
    <property type="entry name" value="RRM"/>
    <property type="match status" value="1"/>
</dbReference>
<evidence type="ECO:0000313" key="9">
    <source>
        <dbReference type="Proteomes" id="UP000024837"/>
    </source>
</evidence>
<dbReference type="Proteomes" id="UP000024837">
    <property type="component" value="Unassembled WGS sequence"/>
</dbReference>
<evidence type="ECO:0000256" key="1">
    <source>
        <dbReference type="ARBA" id="ARBA00022737"/>
    </source>
</evidence>
<keyword evidence="2 3" id="KW-0694">RNA-binding</keyword>
<feature type="zinc finger region" description="C3H1-type" evidence="4">
    <location>
        <begin position="436"/>
        <end position="465"/>
    </location>
</feature>
<dbReference type="HOGENOM" id="CLU_422700_0_0_1"/>
<evidence type="ECO:0000256" key="2">
    <source>
        <dbReference type="ARBA" id="ARBA00022884"/>
    </source>
</evidence>
<dbReference type="AlphaFoldDB" id="W7IBY2"/>
<proteinExistence type="predicted"/>
<evidence type="ECO:0000256" key="5">
    <source>
        <dbReference type="SAM" id="MobiDB-lite"/>
    </source>
</evidence>
<feature type="compositionally biased region" description="Low complexity" evidence="5">
    <location>
        <begin position="484"/>
        <end position="515"/>
    </location>
</feature>
<dbReference type="PROSITE" id="PS50103">
    <property type="entry name" value="ZF_C3H1"/>
    <property type="match status" value="1"/>
</dbReference>
<organism evidence="8 9">
    <name type="scientific">Drechslerella stenobrocha 248</name>
    <dbReference type="NCBI Taxonomy" id="1043628"/>
    <lineage>
        <taxon>Eukaryota</taxon>
        <taxon>Fungi</taxon>
        <taxon>Dikarya</taxon>
        <taxon>Ascomycota</taxon>
        <taxon>Pezizomycotina</taxon>
        <taxon>Orbiliomycetes</taxon>
        <taxon>Orbiliales</taxon>
        <taxon>Orbiliaceae</taxon>
        <taxon>Drechslerella</taxon>
    </lineage>
</organism>
<dbReference type="InterPro" id="IPR000571">
    <property type="entry name" value="Znf_CCCH"/>
</dbReference>
<feature type="domain" description="RRM" evidence="6">
    <location>
        <begin position="107"/>
        <end position="183"/>
    </location>
</feature>
<sequence length="667" mass="73013">MSPVSFQSSNAVAARGQPSSRQNGDGVSLSQVDTAIPKPPAKTSRFTSLFSRAGTTTDASAPKSAEDDKTALNGIDIPRYKAPKNGQGTRAPPTPPQATELSEPNARRLYLDNVPYCAKKQDILAFFKGFKVELVDIPKKSDSQKKGVAFVSLTSEVEAKRAVTQLHNTAMKGRRIRVMPTKINNHHRRQQPDKAKVTGHIEALQASVTKDRPADIQRALNVGPVYRTMAGNVSSLRKGMFNLACQAITAEKKTPDEIFCEMNFNQEEKMMIRDFYFQHKQTQKEKNNSLGLVNLLKNLEQQCAVHGLVQCMDCHQALLLQQIYMEEQKENLRTNKPSHQHTPSWDSCMTLQGQSSPEYPSGKAGTMVLTRPGAIRSTIVPANLDAAGALRLYGPKYFKENYPQEEPPIHNSYGPRGKYIQDDPFHRQQSVVSTQPGVKTHCAFYLRTGHCDFAQQGCKFSHELPPGGHVELATHIRRRAVARNNGQSNNGQSSNGQSSNGQSSNGQSSNGHSSNAGRNGQNSNIGRSGVTANISGPTNKRQPIVKPSVGKPRGGIKISENPFLALATDNKAEPDSQESSPRAATVPDPSIKVDYSINGARQRLTSQLCYKQRAPSSLWRDVACWRDKMPSIGRPATETDGAADDEDEEGTSSDLISLSSSGFNNYT</sequence>
<evidence type="ECO:0000259" key="6">
    <source>
        <dbReference type="PROSITE" id="PS50102"/>
    </source>
</evidence>
<protein>
    <recommendedName>
        <fullName evidence="10">C3H1-type domain-containing protein</fullName>
    </recommendedName>
</protein>
<feature type="compositionally biased region" description="Acidic residues" evidence="5">
    <location>
        <begin position="641"/>
        <end position="651"/>
    </location>
</feature>
<reference evidence="8 9" key="1">
    <citation type="submission" date="2013-05" db="EMBL/GenBank/DDBJ databases">
        <title>Drechslerella stenobrocha genome reveals carnivorous origination and mechanical trapping mechanism of predatory fungi.</title>
        <authorList>
            <person name="Liu X."/>
            <person name="Zhang W."/>
            <person name="Liu K."/>
        </authorList>
    </citation>
    <scope>NUCLEOTIDE SEQUENCE [LARGE SCALE GENOMIC DNA]</scope>
    <source>
        <strain evidence="8 9">248</strain>
    </source>
</reference>
<dbReference type="GO" id="GO:0003723">
    <property type="term" value="F:RNA binding"/>
    <property type="evidence" value="ECO:0007669"/>
    <property type="project" value="UniProtKB-UniRule"/>
</dbReference>
<name>W7IBY2_9PEZI</name>
<dbReference type="CDD" id="cd00590">
    <property type="entry name" value="RRM_SF"/>
    <property type="match status" value="1"/>
</dbReference>
<gene>
    <name evidence="8" type="ORF">DRE_04072</name>
</gene>
<dbReference type="PANTHER" id="PTHR13976">
    <property type="entry name" value="HETEROGENEOUS NUCLEAR RIBONUCLEOPROTEIN-RELATED"/>
    <property type="match status" value="1"/>
</dbReference>
<keyword evidence="9" id="KW-1185">Reference proteome</keyword>
<feature type="compositionally biased region" description="Polar residues" evidence="5">
    <location>
        <begin position="516"/>
        <end position="541"/>
    </location>
</feature>
<dbReference type="InterPro" id="IPR050666">
    <property type="entry name" value="ESRP"/>
</dbReference>